<dbReference type="InterPro" id="IPR050997">
    <property type="entry name" value="MAPEG"/>
</dbReference>
<evidence type="ECO:0000256" key="1">
    <source>
        <dbReference type="ARBA" id="ARBA00004141"/>
    </source>
</evidence>
<reference evidence="5" key="2">
    <citation type="journal article" date="2023" name="IMA Fungus">
        <title>Comparative genomic study of the Penicillium genus elucidates a diverse pangenome and 15 lateral gene transfer events.</title>
        <authorList>
            <person name="Petersen C."/>
            <person name="Sorensen T."/>
            <person name="Nielsen M.R."/>
            <person name="Sondergaard T.E."/>
            <person name="Sorensen J.L."/>
            <person name="Fitzpatrick D.A."/>
            <person name="Frisvad J.C."/>
            <person name="Nielsen K.L."/>
        </authorList>
    </citation>
    <scope>NUCLEOTIDE SEQUENCE</scope>
    <source>
        <strain evidence="5">IBT 30069</strain>
    </source>
</reference>
<reference evidence="5" key="1">
    <citation type="submission" date="2022-11" db="EMBL/GenBank/DDBJ databases">
        <authorList>
            <person name="Petersen C."/>
        </authorList>
    </citation>
    <scope>NUCLEOTIDE SEQUENCE</scope>
    <source>
        <strain evidence="5">IBT 30069</strain>
    </source>
</reference>
<keyword evidence="2" id="KW-0812">Transmembrane</keyword>
<dbReference type="GO" id="GO:0005783">
    <property type="term" value="C:endoplasmic reticulum"/>
    <property type="evidence" value="ECO:0007669"/>
    <property type="project" value="TreeGrafter"/>
</dbReference>
<dbReference type="EMBL" id="JAPQKH010000005">
    <property type="protein sequence ID" value="KAJ5097787.1"/>
    <property type="molecule type" value="Genomic_DNA"/>
</dbReference>
<organism evidence="5 6">
    <name type="scientific">Penicillium angulare</name>
    <dbReference type="NCBI Taxonomy" id="116970"/>
    <lineage>
        <taxon>Eukaryota</taxon>
        <taxon>Fungi</taxon>
        <taxon>Dikarya</taxon>
        <taxon>Ascomycota</taxon>
        <taxon>Pezizomycotina</taxon>
        <taxon>Eurotiomycetes</taxon>
        <taxon>Eurotiomycetidae</taxon>
        <taxon>Eurotiales</taxon>
        <taxon>Aspergillaceae</taxon>
        <taxon>Penicillium</taxon>
    </lineage>
</organism>
<evidence type="ECO:0000256" key="2">
    <source>
        <dbReference type="ARBA" id="ARBA00022692"/>
    </source>
</evidence>
<dbReference type="Proteomes" id="UP001149165">
    <property type="component" value="Unassembled WGS sequence"/>
</dbReference>
<dbReference type="PANTHER" id="PTHR10250">
    <property type="entry name" value="MICROSOMAL GLUTATHIONE S-TRANSFERASE"/>
    <property type="match status" value="1"/>
</dbReference>
<dbReference type="GO" id="GO:0005635">
    <property type="term" value="C:nuclear envelope"/>
    <property type="evidence" value="ECO:0007669"/>
    <property type="project" value="TreeGrafter"/>
</dbReference>
<dbReference type="GO" id="GO:0004364">
    <property type="term" value="F:glutathione transferase activity"/>
    <property type="evidence" value="ECO:0007669"/>
    <property type="project" value="TreeGrafter"/>
</dbReference>
<keyword evidence="4" id="KW-0472">Membrane</keyword>
<dbReference type="AlphaFoldDB" id="A0A9W9KAB1"/>
<evidence type="ECO:0000313" key="5">
    <source>
        <dbReference type="EMBL" id="KAJ5097787.1"/>
    </source>
</evidence>
<comment type="subcellular location">
    <subcellularLocation>
        <location evidence="1">Membrane</location>
        <topology evidence="1">Multi-pass membrane protein</topology>
    </subcellularLocation>
</comment>
<name>A0A9W9KAB1_9EURO</name>
<dbReference type="InterPro" id="IPR023352">
    <property type="entry name" value="MAPEG-like_dom_sf"/>
</dbReference>
<keyword evidence="6" id="KW-1185">Reference proteome</keyword>
<dbReference type="PANTHER" id="PTHR10250:SF26">
    <property type="entry name" value="GLUTATHIONE S-TRANSFERASE 3, MITOCHONDRIAL"/>
    <property type="match status" value="1"/>
</dbReference>
<protein>
    <submittedName>
        <fullName evidence="5">MAPEG family domain-containing protein</fullName>
    </submittedName>
</protein>
<accession>A0A9W9KAB1</accession>
<dbReference type="InterPro" id="IPR001129">
    <property type="entry name" value="Membr-assoc_MAPEG"/>
</dbReference>
<gene>
    <name evidence="5" type="ORF">N7456_008508</name>
</gene>
<evidence type="ECO:0000313" key="6">
    <source>
        <dbReference type="Proteomes" id="UP001149165"/>
    </source>
</evidence>
<evidence type="ECO:0000256" key="4">
    <source>
        <dbReference type="ARBA" id="ARBA00023136"/>
    </source>
</evidence>
<dbReference type="GO" id="GO:0016020">
    <property type="term" value="C:membrane"/>
    <property type="evidence" value="ECO:0007669"/>
    <property type="project" value="UniProtKB-SubCell"/>
</dbReference>
<dbReference type="SUPFAM" id="SSF161084">
    <property type="entry name" value="MAPEG domain-like"/>
    <property type="match status" value="1"/>
</dbReference>
<evidence type="ECO:0000256" key="3">
    <source>
        <dbReference type="ARBA" id="ARBA00022989"/>
    </source>
</evidence>
<proteinExistence type="predicted"/>
<dbReference type="GO" id="GO:0004602">
    <property type="term" value="F:glutathione peroxidase activity"/>
    <property type="evidence" value="ECO:0007669"/>
    <property type="project" value="TreeGrafter"/>
</dbReference>
<comment type="caution">
    <text evidence="5">The sequence shown here is derived from an EMBL/GenBank/DDBJ whole genome shotgun (WGS) entry which is preliminary data.</text>
</comment>
<keyword evidence="3" id="KW-1133">Transmembrane helix</keyword>
<dbReference type="Pfam" id="PF01124">
    <property type="entry name" value="MAPEG"/>
    <property type="match status" value="1"/>
</dbReference>
<sequence>MPVEITIPDRYPFVLAAAVSTFFLNTFHSYRTSKLRESSSIQYPAAFNIQQHSISSSIQYPAAYSTEEQAGKDPKAFLFNCSQRAHANFTENLTPFLGSVFIAGLRLPTTTAILGGIWSASRAWYLIGYTSSGPPGRRARHFCV</sequence>
<dbReference type="Gene3D" id="1.20.120.550">
    <property type="entry name" value="Membrane associated eicosanoid/glutathione metabolism-like domain"/>
    <property type="match status" value="1"/>
</dbReference>
<dbReference type="OrthoDB" id="410651at2759"/>